<feature type="binding site" evidence="9">
    <location>
        <position position="36"/>
    </location>
    <ligand>
        <name>NADPH</name>
        <dbReference type="ChEBI" id="CHEBI:57783"/>
    </ligand>
</feature>
<dbReference type="Gene3D" id="3.40.50.720">
    <property type="entry name" value="NAD(P)-binding Rossmann-like Domain"/>
    <property type="match status" value="1"/>
</dbReference>
<dbReference type="PANTHER" id="PTHR30525:SF0">
    <property type="entry name" value="1-DEOXY-D-XYLULOSE 5-PHOSPHATE REDUCTOISOMERASE, CHLOROPLASTIC"/>
    <property type="match status" value="1"/>
</dbReference>
<comment type="caution">
    <text evidence="13">The sequence shown here is derived from an EMBL/GenBank/DDBJ whole genome shotgun (WGS) entry which is preliminary data.</text>
</comment>
<evidence type="ECO:0000256" key="6">
    <source>
        <dbReference type="ARBA" id="ARBA00023211"/>
    </source>
</evidence>
<protein>
    <recommendedName>
        <fullName evidence="9">1-deoxy-D-xylulose 5-phosphate reductoisomerase</fullName>
        <shortName evidence="9">DXP reductoisomerase</shortName>
        <ecNumber evidence="9">1.1.1.267</ecNumber>
    </recommendedName>
    <alternativeName>
        <fullName evidence="9">1-deoxyxylulose-5-phosphate reductoisomerase</fullName>
    </alternativeName>
    <alternativeName>
        <fullName evidence="9">2-C-methyl-D-erythritol 4-phosphate synthase</fullName>
    </alternativeName>
</protein>
<dbReference type="InterPro" id="IPR013644">
    <property type="entry name" value="DXP_reductoisomerase_C"/>
</dbReference>
<dbReference type="GO" id="GO:0070402">
    <property type="term" value="F:NADPH binding"/>
    <property type="evidence" value="ECO:0007669"/>
    <property type="project" value="InterPro"/>
</dbReference>
<comment type="pathway">
    <text evidence="1 9">Isoprenoid biosynthesis; isopentenyl diphosphate biosynthesis via DXP pathway; isopentenyl diphosphate from 1-deoxy-D-xylulose 5-phosphate: step 1/6.</text>
</comment>
<dbReference type="InterPro" id="IPR013512">
    <property type="entry name" value="DXP_reductoisomerase_N"/>
</dbReference>
<dbReference type="RefSeq" id="WP_126351273.1">
    <property type="nucleotide sequence ID" value="NZ_CP086380.1"/>
</dbReference>
<feature type="binding site" evidence="9">
    <location>
        <position position="37"/>
    </location>
    <ligand>
        <name>NADPH</name>
        <dbReference type="ChEBI" id="CHEBI:57783"/>
    </ligand>
</feature>
<dbReference type="GO" id="GO:0051484">
    <property type="term" value="P:isopentenyl diphosphate biosynthetic process, methylerythritol 4-phosphate pathway involved in terpenoid biosynthetic process"/>
    <property type="evidence" value="ECO:0007669"/>
    <property type="project" value="TreeGrafter"/>
</dbReference>
<evidence type="ECO:0000259" key="12">
    <source>
        <dbReference type="Pfam" id="PF13288"/>
    </source>
</evidence>
<evidence type="ECO:0000256" key="3">
    <source>
        <dbReference type="ARBA" id="ARBA00022723"/>
    </source>
</evidence>
<feature type="binding site" evidence="9">
    <location>
        <position position="206"/>
    </location>
    <ligand>
        <name>1-deoxy-D-xylulose 5-phosphate</name>
        <dbReference type="ChEBI" id="CHEBI:57792"/>
    </ligand>
</feature>
<evidence type="ECO:0000313" key="13">
    <source>
        <dbReference type="EMBL" id="RTR29928.1"/>
    </source>
</evidence>
<proteinExistence type="inferred from homology"/>
<keyword evidence="9" id="KW-0460">Magnesium</keyword>
<evidence type="ECO:0000256" key="7">
    <source>
        <dbReference type="ARBA" id="ARBA00023229"/>
    </source>
</evidence>
<comment type="similarity">
    <text evidence="2 9">Belongs to the DXR family.</text>
</comment>
<accession>A0A431W3C3</accession>
<dbReference type="InterPro" id="IPR026877">
    <property type="entry name" value="DXPR_C"/>
</dbReference>
<feature type="binding site" evidence="9">
    <location>
        <position position="207"/>
    </location>
    <ligand>
        <name>1-deoxy-D-xylulose 5-phosphate</name>
        <dbReference type="ChEBI" id="CHEBI:57792"/>
    </ligand>
</feature>
<sequence length="389" mass="40632">MVGVKLTVLGSTGSIGTQTLEVAQQRGWEVAALAGGRNLDLLEAQVRQWQPEAVAVAPEAYAEAKARLSGAAVLPLEELAVQQADVVVNAISGLPGLSPTRAALEAGQAVALATKEAMVTAAPLIWAAAAQGGGRLVPVDSEHTGMYQCLVGERLSDVAELILTASGGPFRLSPADLSSVTPEQALNHPSWSMGQKITVDSATLMNKGLEVMECAALYSLPLSKVRVVIHPQSAVHSAVRWHDGNLSANFGPADMRLFIAYAVEAAVAGGMTRPGEVTGAPRGRGSTEQLAWALEGKWEFSAPDLNRFPALGLAYRAGEAGGLLPAALNAADEVAVPAFLAGKIGFLDIPRVIEQVLDECPRAELGWDTLAEVQGWATRRAQELCGVEA</sequence>
<feature type="domain" description="1-deoxy-D-xylulose 5-phosphate reductoisomerase C-terminal" evidence="11">
    <location>
        <begin position="136"/>
        <end position="218"/>
    </location>
</feature>
<evidence type="ECO:0000259" key="10">
    <source>
        <dbReference type="Pfam" id="PF02670"/>
    </source>
</evidence>
<dbReference type="SUPFAM" id="SSF69055">
    <property type="entry name" value="1-deoxy-D-xylulose-5-phosphate reductoisomerase, C-terminal domain"/>
    <property type="match status" value="1"/>
</dbReference>
<dbReference type="GO" id="GO:0030604">
    <property type="term" value="F:1-deoxy-D-xylulose-5-phosphate reductoisomerase activity"/>
    <property type="evidence" value="ECO:0007669"/>
    <property type="project" value="UniProtKB-UniRule"/>
</dbReference>
<feature type="binding site" evidence="9">
    <location>
        <position position="188"/>
    </location>
    <ligand>
        <name>1-deoxy-D-xylulose 5-phosphate</name>
        <dbReference type="ChEBI" id="CHEBI:57792"/>
    </ligand>
</feature>
<evidence type="ECO:0000256" key="8">
    <source>
        <dbReference type="ARBA" id="ARBA00048543"/>
    </source>
</evidence>
<dbReference type="Pfam" id="PF02670">
    <property type="entry name" value="DXP_reductoisom"/>
    <property type="match status" value="1"/>
</dbReference>
<keyword evidence="13" id="KW-0413">Isomerase</keyword>
<evidence type="ECO:0000256" key="2">
    <source>
        <dbReference type="ARBA" id="ARBA00006825"/>
    </source>
</evidence>
<keyword evidence="4 9" id="KW-0521">NADP</keyword>
<feature type="binding site" evidence="9">
    <location>
        <position position="115"/>
    </location>
    <ligand>
        <name>1-deoxy-D-xylulose 5-phosphate</name>
        <dbReference type="ChEBI" id="CHEBI:57792"/>
    </ligand>
</feature>
<dbReference type="Gene3D" id="1.10.1740.10">
    <property type="match status" value="1"/>
</dbReference>
<keyword evidence="5 9" id="KW-0560">Oxidoreductase</keyword>
<feature type="binding site" evidence="9">
    <location>
        <position position="38"/>
    </location>
    <ligand>
        <name>NADPH</name>
        <dbReference type="ChEBI" id="CHEBI:57783"/>
    </ligand>
</feature>
<feature type="binding site" evidence="9">
    <location>
        <position position="210"/>
    </location>
    <ligand>
        <name>Mn(2+)</name>
        <dbReference type="ChEBI" id="CHEBI:29035"/>
    </ligand>
</feature>
<feature type="binding site" evidence="9">
    <location>
        <position position="194"/>
    </location>
    <ligand>
        <name>NADPH</name>
        <dbReference type="ChEBI" id="CHEBI:57783"/>
    </ligand>
</feature>
<dbReference type="InterPro" id="IPR036169">
    <property type="entry name" value="DXPR_C_sf"/>
</dbReference>
<dbReference type="PIRSF" id="PIRSF006205">
    <property type="entry name" value="Dxp_reductismrs"/>
    <property type="match status" value="1"/>
</dbReference>
<reference evidence="13 14" key="1">
    <citation type="submission" date="2018-12" db="EMBL/GenBank/DDBJ databases">
        <title>Deinococcus radiophilus ATCC 27603 genome sequencing and assembly.</title>
        <authorList>
            <person name="Maclea K.S."/>
            <person name="Maynard C.R."/>
        </authorList>
    </citation>
    <scope>NUCLEOTIDE SEQUENCE [LARGE SCALE GENOMIC DNA]</scope>
    <source>
        <strain evidence="13 14">ATCC 27603</strain>
    </source>
</reference>
<dbReference type="GO" id="GO:0030145">
    <property type="term" value="F:manganese ion binding"/>
    <property type="evidence" value="ECO:0007669"/>
    <property type="project" value="TreeGrafter"/>
</dbReference>
<dbReference type="InterPro" id="IPR036291">
    <property type="entry name" value="NAD(P)-bd_dom_sf"/>
</dbReference>
<evidence type="ECO:0000259" key="11">
    <source>
        <dbReference type="Pfam" id="PF08436"/>
    </source>
</evidence>
<feature type="binding site" evidence="9">
    <location>
        <position position="201"/>
    </location>
    <ligand>
        <name>1-deoxy-D-xylulose 5-phosphate</name>
        <dbReference type="ChEBI" id="CHEBI:57792"/>
    </ligand>
</feature>
<evidence type="ECO:0000256" key="9">
    <source>
        <dbReference type="HAMAP-Rule" id="MF_00183"/>
    </source>
</evidence>
<dbReference type="NCBIfam" id="TIGR00243">
    <property type="entry name" value="Dxr"/>
    <property type="match status" value="1"/>
</dbReference>
<dbReference type="GO" id="GO:0016853">
    <property type="term" value="F:isomerase activity"/>
    <property type="evidence" value="ECO:0007669"/>
    <property type="project" value="UniProtKB-KW"/>
</dbReference>
<feature type="binding site" evidence="9">
    <location>
        <position position="166"/>
    </location>
    <ligand>
        <name>1-deoxy-D-xylulose 5-phosphate</name>
        <dbReference type="ChEBI" id="CHEBI:57792"/>
    </ligand>
</feature>
<keyword evidence="3 9" id="KW-0479">Metal-binding</keyword>
<evidence type="ECO:0000256" key="5">
    <source>
        <dbReference type="ARBA" id="ARBA00023002"/>
    </source>
</evidence>
<evidence type="ECO:0000256" key="4">
    <source>
        <dbReference type="ARBA" id="ARBA00022857"/>
    </source>
</evidence>
<keyword evidence="7 9" id="KW-0414">Isoprene biosynthesis</keyword>
<evidence type="ECO:0000313" key="14">
    <source>
        <dbReference type="Proteomes" id="UP000277766"/>
    </source>
</evidence>
<feature type="binding site" evidence="9">
    <location>
        <position position="12"/>
    </location>
    <ligand>
        <name>NADPH</name>
        <dbReference type="ChEBI" id="CHEBI:57783"/>
    </ligand>
</feature>
<comment type="function">
    <text evidence="9">Catalyzes the NADPH-dependent rearrangement and reduction of 1-deoxy-D-xylulose-5-phosphate (DXP) to 2-C-methyl-D-erythritol 4-phosphate (MEP).</text>
</comment>
<feature type="domain" description="DXP reductoisomerase C-terminal" evidence="12">
    <location>
        <begin position="251"/>
        <end position="378"/>
    </location>
</feature>
<dbReference type="HAMAP" id="MF_00183">
    <property type="entry name" value="DXP_reductoisom"/>
    <property type="match status" value="1"/>
</dbReference>
<dbReference type="PANTHER" id="PTHR30525">
    <property type="entry name" value="1-DEOXY-D-XYLULOSE 5-PHOSPHATE REDUCTOISOMERASE"/>
    <property type="match status" value="1"/>
</dbReference>
<dbReference type="EC" id="1.1.1.267" evidence="9"/>
<dbReference type="Pfam" id="PF13288">
    <property type="entry name" value="DXPR_C"/>
    <property type="match status" value="1"/>
</dbReference>
<comment type="catalytic activity">
    <reaction evidence="8">
        <text>2-C-methyl-D-erythritol 4-phosphate + NADP(+) = 1-deoxy-D-xylulose 5-phosphate + NADPH + H(+)</text>
        <dbReference type="Rhea" id="RHEA:13717"/>
        <dbReference type="ChEBI" id="CHEBI:15378"/>
        <dbReference type="ChEBI" id="CHEBI:57783"/>
        <dbReference type="ChEBI" id="CHEBI:57792"/>
        <dbReference type="ChEBI" id="CHEBI:58262"/>
        <dbReference type="ChEBI" id="CHEBI:58349"/>
        <dbReference type="EC" id="1.1.1.267"/>
    </reaction>
    <physiologicalReaction direction="right-to-left" evidence="8">
        <dbReference type="Rhea" id="RHEA:13719"/>
    </physiologicalReaction>
</comment>
<feature type="binding site" evidence="9">
    <location>
        <position position="13"/>
    </location>
    <ligand>
        <name>NADPH</name>
        <dbReference type="ChEBI" id="CHEBI:57783"/>
    </ligand>
</feature>
<feature type="binding site" evidence="9">
    <location>
        <position position="140"/>
    </location>
    <ligand>
        <name>Mn(2+)</name>
        <dbReference type="ChEBI" id="CHEBI:29035"/>
    </ligand>
</feature>
<dbReference type="OrthoDB" id="9806546at2"/>
<gene>
    <name evidence="9" type="primary">dxr</name>
    <name evidence="13" type="ORF">EJ104_02750</name>
</gene>
<dbReference type="Proteomes" id="UP000277766">
    <property type="component" value="Unassembled WGS sequence"/>
</dbReference>
<comment type="cofactor">
    <cofactor evidence="9">
        <name>Mg(2+)</name>
        <dbReference type="ChEBI" id="CHEBI:18420"/>
    </cofactor>
    <cofactor evidence="9">
        <name>Mn(2+)</name>
        <dbReference type="ChEBI" id="CHEBI:29035"/>
    </cofactor>
</comment>
<organism evidence="13 14">
    <name type="scientific">Deinococcus radiophilus</name>
    <dbReference type="NCBI Taxonomy" id="32062"/>
    <lineage>
        <taxon>Bacteria</taxon>
        <taxon>Thermotogati</taxon>
        <taxon>Deinococcota</taxon>
        <taxon>Deinococci</taxon>
        <taxon>Deinococcales</taxon>
        <taxon>Deinococcaceae</taxon>
        <taxon>Deinococcus</taxon>
    </lineage>
</organism>
<dbReference type="InterPro" id="IPR003821">
    <property type="entry name" value="DXP_reductoisomerase"/>
</dbReference>
<evidence type="ECO:0000256" key="1">
    <source>
        <dbReference type="ARBA" id="ARBA00005094"/>
    </source>
</evidence>
<feature type="binding site" evidence="9">
    <location>
        <position position="142"/>
    </location>
    <ligand>
        <name>Mn(2+)</name>
        <dbReference type="ChEBI" id="CHEBI:29035"/>
    </ligand>
</feature>
<feature type="binding site" evidence="9">
    <location>
        <position position="142"/>
    </location>
    <ligand>
        <name>1-deoxy-D-xylulose 5-phosphate</name>
        <dbReference type="ChEBI" id="CHEBI:57792"/>
    </ligand>
</feature>
<name>A0A431W3C3_9DEIO</name>
<feature type="binding site" evidence="9">
    <location>
        <position position="15"/>
    </location>
    <ligand>
        <name>NADPH</name>
        <dbReference type="ChEBI" id="CHEBI:57783"/>
    </ligand>
</feature>
<dbReference type="SUPFAM" id="SSF55347">
    <property type="entry name" value="Glyceraldehyde-3-phosphate dehydrogenase-like, C-terminal domain"/>
    <property type="match status" value="1"/>
</dbReference>
<feature type="binding site" evidence="9">
    <location>
        <position position="141"/>
    </location>
    <ligand>
        <name>1-deoxy-D-xylulose 5-phosphate</name>
        <dbReference type="ChEBI" id="CHEBI:57792"/>
    </ligand>
</feature>
<feature type="domain" description="1-deoxy-D-xylulose 5-phosphate reductoisomerase N-terminal" evidence="10">
    <location>
        <begin position="6"/>
        <end position="121"/>
    </location>
</feature>
<dbReference type="SUPFAM" id="SSF51735">
    <property type="entry name" value="NAD(P)-binding Rossmann-fold domains"/>
    <property type="match status" value="1"/>
</dbReference>
<dbReference type="UniPathway" id="UPA00056">
    <property type="reaction ID" value="UER00092"/>
</dbReference>
<dbReference type="AlphaFoldDB" id="A0A431W3C3"/>
<feature type="binding site" evidence="9">
    <location>
        <position position="116"/>
    </location>
    <ligand>
        <name>NADPH</name>
        <dbReference type="ChEBI" id="CHEBI:57783"/>
    </ligand>
</feature>
<comment type="caution">
    <text evidence="9">Lacks conserved residue(s) required for the propagation of feature annotation.</text>
</comment>
<dbReference type="Pfam" id="PF08436">
    <property type="entry name" value="DXP_redisom_C"/>
    <property type="match status" value="1"/>
</dbReference>
<feature type="binding site" evidence="9">
    <location>
        <position position="14"/>
    </location>
    <ligand>
        <name>NADPH</name>
        <dbReference type="ChEBI" id="CHEBI:57783"/>
    </ligand>
</feature>
<keyword evidence="6 9" id="KW-0464">Manganese</keyword>
<keyword evidence="14" id="KW-1185">Reference proteome</keyword>
<feature type="binding site" evidence="9">
    <location>
        <position position="210"/>
    </location>
    <ligand>
        <name>1-deoxy-D-xylulose 5-phosphate</name>
        <dbReference type="ChEBI" id="CHEBI:57792"/>
    </ligand>
</feature>
<dbReference type="EMBL" id="RXPE01000003">
    <property type="protein sequence ID" value="RTR29928.1"/>
    <property type="molecule type" value="Genomic_DNA"/>
</dbReference>